<evidence type="ECO:0000256" key="2">
    <source>
        <dbReference type="ARBA" id="ARBA00022840"/>
    </source>
</evidence>
<gene>
    <name evidence="4" type="ORF">EV383_3665</name>
</gene>
<dbReference type="InterPro" id="IPR019734">
    <property type="entry name" value="TPR_rpt"/>
</dbReference>
<dbReference type="InterPro" id="IPR016032">
    <property type="entry name" value="Sig_transdc_resp-reg_C-effctor"/>
</dbReference>
<dbReference type="Proteomes" id="UP000291591">
    <property type="component" value="Unassembled WGS sequence"/>
</dbReference>
<name>A0A4Q7UXH2_PSEST</name>
<dbReference type="GO" id="GO:0006355">
    <property type="term" value="P:regulation of DNA-templated transcription"/>
    <property type="evidence" value="ECO:0007669"/>
    <property type="project" value="InterPro"/>
</dbReference>
<dbReference type="InterPro" id="IPR027417">
    <property type="entry name" value="P-loop_NTPase"/>
</dbReference>
<keyword evidence="1" id="KW-0547">Nucleotide-binding</keyword>
<dbReference type="PROSITE" id="PS50043">
    <property type="entry name" value="HTH_LUXR_2"/>
    <property type="match status" value="1"/>
</dbReference>
<protein>
    <submittedName>
        <fullName evidence="4">Regulatory LuxR family protein</fullName>
    </submittedName>
</protein>
<dbReference type="SUPFAM" id="SSF46894">
    <property type="entry name" value="C-terminal effector domain of the bipartite response regulators"/>
    <property type="match status" value="1"/>
</dbReference>
<evidence type="ECO:0000313" key="5">
    <source>
        <dbReference type="Proteomes" id="UP000291591"/>
    </source>
</evidence>
<dbReference type="PRINTS" id="PR00038">
    <property type="entry name" value="HTHLUXR"/>
</dbReference>
<dbReference type="InterPro" id="IPR011990">
    <property type="entry name" value="TPR-like_helical_dom_sf"/>
</dbReference>
<dbReference type="InterPro" id="IPR036388">
    <property type="entry name" value="WH-like_DNA-bd_sf"/>
</dbReference>
<evidence type="ECO:0000259" key="3">
    <source>
        <dbReference type="PROSITE" id="PS50043"/>
    </source>
</evidence>
<dbReference type="SMART" id="SM00028">
    <property type="entry name" value="TPR"/>
    <property type="match status" value="5"/>
</dbReference>
<dbReference type="SUPFAM" id="SSF48452">
    <property type="entry name" value="TPR-like"/>
    <property type="match status" value="3"/>
</dbReference>
<dbReference type="GO" id="GO:0005737">
    <property type="term" value="C:cytoplasm"/>
    <property type="evidence" value="ECO:0007669"/>
    <property type="project" value="TreeGrafter"/>
</dbReference>
<dbReference type="CDD" id="cd06170">
    <property type="entry name" value="LuxR_C_like"/>
    <property type="match status" value="1"/>
</dbReference>
<feature type="domain" description="HTH luxR-type" evidence="3">
    <location>
        <begin position="862"/>
        <end position="926"/>
    </location>
</feature>
<dbReference type="SUPFAM" id="SSF52540">
    <property type="entry name" value="P-loop containing nucleoside triphosphate hydrolases"/>
    <property type="match status" value="1"/>
</dbReference>
<dbReference type="InterPro" id="IPR000792">
    <property type="entry name" value="Tscrpt_reg_LuxR_C"/>
</dbReference>
<dbReference type="GO" id="GO:0003677">
    <property type="term" value="F:DNA binding"/>
    <property type="evidence" value="ECO:0007669"/>
    <property type="project" value="InterPro"/>
</dbReference>
<dbReference type="Pfam" id="PF13191">
    <property type="entry name" value="AAA_16"/>
    <property type="match status" value="1"/>
</dbReference>
<organism evidence="4 5">
    <name type="scientific">Pseudonocardia sediminis</name>
    <dbReference type="NCBI Taxonomy" id="1397368"/>
    <lineage>
        <taxon>Bacteria</taxon>
        <taxon>Bacillati</taxon>
        <taxon>Actinomycetota</taxon>
        <taxon>Actinomycetes</taxon>
        <taxon>Pseudonocardiales</taxon>
        <taxon>Pseudonocardiaceae</taxon>
        <taxon>Pseudonocardia</taxon>
    </lineage>
</organism>
<dbReference type="Pfam" id="PF00196">
    <property type="entry name" value="GerE"/>
    <property type="match status" value="1"/>
</dbReference>
<dbReference type="OrthoDB" id="3656034at2"/>
<dbReference type="InterPro" id="IPR041664">
    <property type="entry name" value="AAA_16"/>
</dbReference>
<dbReference type="PROSITE" id="PS00622">
    <property type="entry name" value="HTH_LUXR_1"/>
    <property type="match status" value="1"/>
</dbReference>
<dbReference type="GO" id="GO:0005524">
    <property type="term" value="F:ATP binding"/>
    <property type="evidence" value="ECO:0007669"/>
    <property type="project" value="UniProtKB-KW"/>
</dbReference>
<dbReference type="PANTHER" id="PTHR16305:SF35">
    <property type="entry name" value="TRANSCRIPTIONAL ACTIVATOR DOMAIN"/>
    <property type="match status" value="1"/>
</dbReference>
<proteinExistence type="predicted"/>
<comment type="caution">
    <text evidence="4">The sequence shown here is derived from an EMBL/GenBank/DDBJ whole genome shotgun (WGS) entry which is preliminary data.</text>
</comment>
<evidence type="ECO:0000256" key="1">
    <source>
        <dbReference type="ARBA" id="ARBA00022741"/>
    </source>
</evidence>
<dbReference type="Gene3D" id="1.25.40.10">
    <property type="entry name" value="Tetratricopeptide repeat domain"/>
    <property type="match status" value="2"/>
</dbReference>
<keyword evidence="5" id="KW-1185">Reference proteome</keyword>
<dbReference type="PANTHER" id="PTHR16305">
    <property type="entry name" value="TESTICULAR SOLUBLE ADENYLYL CYCLASE"/>
    <property type="match status" value="1"/>
</dbReference>
<dbReference type="SMART" id="SM00421">
    <property type="entry name" value="HTH_LUXR"/>
    <property type="match status" value="1"/>
</dbReference>
<dbReference type="AlphaFoldDB" id="A0A4Q7UXH2"/>
<dbReference type="EMBL" id="SHKL01000001">
    <property type="protein sequence ID" value="RZT86767.1"/>
    <property type="molecule type" value="Genomic_DNA"/>
</dbReference>
<keyword evidence="2" id="KW-0067">ATP-binding</keyword>
<reference evidence="4 5" key="1">
    <citation type="submission" date="2019-02" db="EMBL/GenBank/DDBJ databases">
        <title>Sequencing the genomes of 1000 actinobacteria strains.</title>
        <authorList>
            <person name="Klenk H.-P."/>
        </authorList>
    </citation>
    <scope>NUCLEOTIDE SEQUENCE [LARGE SCALE GENOMIC DNA]</scope>
    <source>
        <strain evidence="4 5">DSM 45779</strain>
    </source>
</reference>
<accession>A0A4Q7UXH2</accession>
<dbReference type="Gene3D" id="1.10.10.10">
    <property type="entry name" value="Winged helix-like DNA-binding domain superfamily/Winged helix DNA-binding domain"/>
    <property type="match status" value="1"/>
</dbReference>
<evidence type="ECO:0000313" key="4">
    <source>
        <dbReference type="EMBL" id="RZT86767.1"/>
    </source>
</evidence>
<sequence length="926" mass="98836">MPCVGTDRVDRPAETRVVTAFLDAAARAPAALVIDGEPGIGKTTLWRAALERAHRRGFRALAARPAEAESRMAYATVADLLADVDPADLHALPHPQRRAVDRVLLHTDDGDGGRGATTDHRVLGAALLSVTTLLAERSPVLLALDDLQWIDPSSRQVIAFAARRLAGPAGVLATARPTPDGLDAAAWLQLSEPGARRGIRVEPMSLGALHGVVAERTGRSLPRPAMARIHEVSGGNPFYALELARTIDPASTDVAPPLPATLAELVRARVGGVGPETAGMLLAMAALADPTVELLQRATGGHAAAVTGWLEEAENAGVITIAGNRPRFTHPLLATGVYAGATPSRRRHLHRTLATIVDQPELRARHLALATIRGDDETLDALDDAAARARARGAPAAAAELLTLAIGLGGDTPPRRMRLARHHLDAGDTEAARRTLEETVASLEAGPLRAQVLSLLAMVRLHDDSYLDAAGLLEQALDEAGDDTGLRGQVLVELPYALVNLGRVGEAVQLVERAVTVSEDIGDVPLLSRALGMRVVLRFMAGHGADETGLHRATALEDRGSVAPVMFRPSVLQGLMLAWTGRLGEAHEVMTALRQRCVDRGEENDLVFMGFHSVLTEIWRGDLAGATLIAEDSMERARQLGTDVPLAVALSLRAMVAALDGRADEARRCALEALATYRRCDWHTLEEWPISTLGFLELSLGEDEAALTTLEPLIGRARAGKDGMGEIVTSSFVPDAVEALVGTGRLDEARTLLDDFDERGHALRRDWTLATAARCRALLLAAEGDVEGATAAAERAIGIHRDLPMPFERARTLLVLGRLQRRARRKGAAAETLRAALEVFDALPAPLWAARARAELDRVGPGPARTSVLTPSEQRVAELAASGMTNREVSAALFISPKTVEANLSRVYRKLGIHSRAELGRRVLDL</sequence>
<dbReference type="GO" id="GO:0004016">
    <property type="term" value="F:adenylate cyclase activity"/>
    <property type="evidence" value="ECO:0007669"/>
    <property type="project" value="TreeGrafter"/>
</dbReference>